<dbReference type="PANTHER" id="PTHR10131:SF94">
    <property type="entry name" value="TNF RECEPTOR-ASSOCIATED FACTOR 4"/>
    <property type="match status" value="1"/>
</dbReference>
<protein>
    <recommendedName>
        <fullName evidence="11">Major sperm protein</fullName>
    </recommendedName>
</protein>
<proteinExistence type="predicted"/>
<dbReference type="InterPro" id="IPR001293">
    <property type="entry name" value="Znf_TRAF"/>
</dbReference>
<feature type="domain" description="MSP" evidence="8">
    <location>
        <begin position="2"/>
        <end position="132"/>
    </location>
</feature>
<keyword evidence="10" id="KW-1185">Reference proteome</keyword>
<evidence type="ECO:0000256" key="3">
    <source>
        <dbReference type="ARBA" id="ARBA00022833"/>
    </source>
</evidence>
<feature type="compositionally biased region" description="Pro residues" evidence="6">
    <location>
        <begin position="476"/>
        <end position="495"/>
    </location>
</feature>
<keyword evidence="3 4" id="KW-0862">Zinc</keyword>
<dbReference type="PROSITE" id="PS50145">
    <property type="entry name" value="ZF_TRAF"/>
    <property type="match status" value="2"/>
</dbReference>
<accession>A0A7M5VAM8</accession>
<keyword evidence="5" id="KW-0175">Coiled coil</keyword>
<dbReference type="InterPro" id="IPR000535">
    <property type="entry name" value="MSP_dom"/>
</dbReference>
<evidence type="ECO:0000256" key="5">
    <source>
        <dbReference type="SAM" id="Coils"/>
    </source>
</evidence>
<dbReference type="Gene3D" id="2.60.40.10">
    <property type="entry name" value="Immunoglobulins"/>
    <property type="match status" value="1"/>
</dbReference>
<feature type="coiled-coil region" evidence="5">
    <location>
        <begin position="405"/>
        <end position="449"/>
    </location>
</feature>
<keyword evidence="2 4" id="KW-0863">Zinc-finger</keyword>
<evidence type="ECO:0000259" key="8">
    <source>
        <dbReference type="PROSITE" id="PS50202"/>
    </source>
</evidence>
<dbReference type="PROSITE" id="PS50202">
    <property type="entry name" value="MSP"/>
    <property type="match status" value="1"/>
</dbReference>
<dbReference type="SUPFAM" id="SSF49599">
    <property type="entry name" value="TRAF domain-like"/>
    <property type="match status" value="1"/>
</dbReference>
<dbReference type="GO" id="GO:0008270">
    <property type="term" value="F:zinc ion binding"/>
    <property type="evidence" value="ECO:0007669"/>
    <property type="project" value="UniProtKB-KW"/>
</dbReference>
<dbReference type="SUPFAM" id="SSF57850">
    <property type="entry name" value="RING/U-box"/>
    <property type="match status" value="1"/>
</dbReference>
<evidence type="ECO:0000256" key="2">
    <source>
        <dbReference type="ARBA" id="ARBA00022771"/>
    </source>
</evidence>
<dbReference type="AlphaFoldDB" id="A0A7M5VAM8"/>
<dbReference type="PANTHER" id="PTHR10131">
    <property type="entry name" value="TNF RECEPTOR ASSOCIATED FACTOR"/>
    <property type="match status" value="1"/>
</dbReference>
<keyword evidence="1 4" id="KW-0479">Metal-binding</keyword>
<dbReference type="Gene3D" id="3.30.40.10">
    <property type="entry name" value="Zinc/RING finger domain, C3HC4 (zinc finger)"/>
    <property type="match status" value="3"/>
</dbReference>
<evidence type="ECO:0000313" key="9">
    <source>
        <dbReference type="EnsemblMetazoa" id="CLYHEMP006490.2"/>
    </source>
</evidence>
<evidence type="ECO:0008006" key="11">
    <source>
        <dbReference type="Google" id="ProtNLM"/>
    </source>
</evidence>
<feature type="zinc finger region" description="TRAF-type" evidence="4">
    <location>
        <begin position="339"/>
        <end position="385"/>
    </location>
</feature>
<dbReference type="InterPro" id="IPR008962">
    <property type="entry name" value="PapD-like_sf"/>
</dbReference>
<reference evidence="9" key="1">
    <citation type="submission" date="2021-01" db="UniProtKB">
        <authorList>
            <consortium name="EnsemblMetazoa"/>
        </authorList>
    </citation>
    <scope>IDENTIFICATION</scope>
</reference>
<feature type="region of interest" description="Disordered" evidence="6">
    <location>
        <begin position="459"/>
        <end position="502"/>
    </location>
</feature>
<evidence type="ECO:0000313" key="10">
    <source>
        <dbReference type="Proteomes" id="UP000594262"/>
    </source>
</evidence>
<sequence>MACSAAPISANLTDFRELYFQGPFNDYVSITLELTNKTSQLTVFKLKSTDSSKFRILPNVGYVFPFNTQRVTIQLLKPDDPSQIHSDKYQDQKFLLVSNHIDIPQLNSYEIENYLNKSTKTNTYKKLKCVLLPPDDQGFSCSPVSSACNIEEPCCSSLEEESSGGNQENNDDENYQKCYDFDMVEDKKIADYICCVCFGMIREAVQLPCCTKLIGNSCRLQLQKRNGRKCPLCNQQYIEEKVIQIQSTDNTITDTVQIVCRNDDECSWVGTINQFLESHQKVCPEEKVKCTNHVCKEEVKRKDLDQHLATCGYHVSPCQHCNKNVKRKLIDKHAKTCKIPCPLKCGQNIPPLEVTKHTDEECGNREVACPYREVGCNVKIPRCQLSSHINSPSHAQMLNTFVTKFKELQSENVAWRHQNETLESEIGVLKNENKDLTDQLANKEKLLQARARNLNDVLLKHQRNQEQMRKTSIRRPQPPPQAPPPPQPQPQPQPRPRPEAAVGVVKKISVTAVPVLESVDSALWLAEE</sequence>
<dbReference type="InterPro" id="IPR013783">
    <property type="entry name" value="Ig-like_fold"/>
</dbReference>
<dbReference type="EnsemblMetazoa" id="CLYHEMT006490.2">
    <property type="protein sequence ID" value="CLYHEMP006490.2"/>
    <property type="gene ID" value="CLYHEMG006490"/>
</dbReference>
<dbReference type="OrthoDB" id="5954332at2759"/>
<feature type="domain" description="TRAF-type" evidence="7">
    <location>
        <begin position="339"/>
        <end position="385"/>
    </location>
</feature>
<dbReference type="SUPFAM" id="SSF49354">
    <property type="entry name" value="PapD-like"/>
    <property type="match status" value="1"/>
</dbReference>
<dbReference type="Pfam" id="PF00635">
    <property type="entry name" value="Motile_Sperm"/>
    <property type="match status" value="1"/>
</dbReference>
<name>A0A7M5VAM8_9CNID</name>
<evidence type="ECO:0000256" key="6">
    <source>
        <dbReference type="SAM" id="MobiDB-lite"/>
    </source>
</evidence>
<organism evidence="9 10">
    <name type="scientific">Clytia hemisphaerica</name>
    <dbReference type="NCBI Taxonomy" id="252671"/>
    <lineage>
        <taxon>Eukaryota</taxon>
        <taxon>Metazoa</taxon>
        <taxon>Cnidaria</taxon>
        <taxon>Hydrozoa</taxon>
        <taxon>Hydroidolina</taxon>
        <taxon>Leptothecata</taxon>
        <taxon>Obeliida</taxon>
        <taxon>Clytiidae</taxon>
        <taxon>Clytia</taxon>
    </lineage>
</organism>
<evidence type="ECO:0000256" key="4">
    <source>
        <dbReference type="PROSITE-ProRule" id="PRU00207"/>
    </source>
</evidence>
<evidence type="ECO:0000259" key="7">
    <source>
        <dbReference type="PROSITE" id="PS50145"/>
    </source>
</evidence>
<dbReference type="Pfam" id="PF02176">
    <property type="entry name" value="zf-TRAF"/>
    <property type="match status" value="1"/>
</dbReference>
<feature type="domain" description="TRAF-type" evidence="7">
    <location>
        <begin position="278"/>
        <end position="327"/>
    </location>
</feature>
<dbReference type="InterPro" id="IPR013083">
    <property type="entry name" value="Znf_RING/FYVE/PHD"/>
</dbReference>
<feature type="zinc finger region" description="TRAF-type" evidence="4">
    <location>
        <begin position="278"/>
        <end position="327"/>
    </location>
</feature>
<dbReference type="Proteomes" id="UP000594262">
    <property type="component" value="Unplaced"/>
</dbReference>
<evidence type="ECO:0000256" key="1">
    <source>
        <dbReference type="ARBA" id="ARBA00022723"/>
    </source>
</evidence>